<dbReference type="Proteomes" id="UP000774617">
    <property type="component" value="Unassembled WGS sequence"/>
</dbReference>
<evidence type="ECO:0000259" key="2">
    <source>
        <dbReference type="Pfam" id="PF14832"/>
    </source>
</evidence>
<gene>
    <name evidence="3" type="ORF">B0J12DRAFT_696328</name>
</gene>
<keyword evidence="4" id="KW-1185">Reference proteome</keyword>
<name>A0ABQ8GJQ8_9PEZI</name>
<dbReference type="EMBL" id="JAGTJR010000006">
    <property type="protein sequence ID" value="KAH7058648.1"/>
    <property type="molecule type" value="Genomic_DNA"/>
</dbReference>
<comment type="caution">
    <text evidence="3">The sequence shown here is derived from an EMBL/GenBank/DDBJ whole genome shotgun (WGS) entry which is preliminary data.</text>
</comment>
<reference evidence="3 4" key="1">
    <citation type="journal article" date="2021" name="Nat. Commun.">
        <title>Genetic determinants of endophytism in the Arabidopsis root mycobiome.</title>
        <authorList>
            <person name="Mesny F."/>
            <person name="Miyauchi S."/>
            <person name="Thiergart T."/>
            <person name="Pickel B."/>
            <person name="Atanasova L."/>
            <person name="Karlsson M."/>
            <person name="Huettel B."/>
            <person name="Barry K.W."/>
            <person name="Haridas S."/>
            <person name="Chen C."/>
            <person name="Bauer D."/>
            <person name="Andreopoulos W."/>
            <person name="Pangilinan J."/>
            <person name="LaButti K."/>
            <person name="Riley R."/>
            <person name="Lipzen A."/>
            <person name="Clum A."/>
            <person name="Drula E."/>
            <person name="Henrissat B."/>
            <person name="Kohler A."/>
            <person name="Grigoriev I.V."/>
            <person name="Martin F.M."/>
            <person name="Hacquard S."/>
        </authorList>
    </citation>
    <scope>NUCLEOTIDE SEQUENCE [LARGE SCALE GENOMIC DNA]</scope>
    <source>
        <strain evidence="3 4">MPI-SDFR-AT-0080</strain>
    </source>
</reference>
<sequence>MPLIRIYHPAERSFRDPKDRKGLADKITDIYTAAGLPAFYVIVLFVPLPSDYVFVGGRSDERGNADANEKPLIRVCFDHIARAFPDIQTAKGFFNKVDDALKPYVADKGYEWEYHVTESKREYSKVNGKYLPPTGSDAEIRWAKENRTSDYAGMDEPSPLPKL</sequence>
<proteinExistence type="predicted"/>
<dbReference type="InterPro" id="IPR014347">
    <property type="entry name" value="Tautomerase/MIF_sf"/>
</dbReference>
<protein>
    <submittedName>
        <fullName evidence="3">Oxalocrotonate tautomerase</fullName>
    </submittedName>
</protein>
<evidence type="ECO:0000256" key="1">
    <source>
        <dbReference type="SAM" id="MobiDB-lite"/>
    </source>
</evidence>
<feature type="region of interest" description="Disordered" evidence="1">
    <location>
        <begin position="141"/>
        <end position="163"/>
    </location>
</feature>
<organism evidence="3 4">
    <name type="scientific">Macrophomina phaseolina</name>
    <dbReference type="NCBI Taxonomy" id="35725"/>
    <lineage>
        <taxon>Eukaryota</taxon>
        <taxon>Fungi</taxon>
        <taxon>Dikarya</taxon>
        <taxon>Ascomycota</taxon>
        <taxon>Pezizomycotina</taxon>
        <taxon>Dothideomycetes</taxon>
        <taxon>Dothideomycetes incertae sedis</taxon>
        <taxon>Botryosphaeriales</taxon>
        <taxon>Botryosphaeriaceae</taxon>
        <taxon>Macrophomina</taxon>
    </lineage>
</organism>
<evidence type="ECO:0000313" key="3">
    <source>
        <dbReference type="EMBL" id="KAH7058648.1"/>
    </source>
</evidence>
<dbReference type="Pfam" id="PF14832">
    <property type="entry name" value="Tautomerase_3"/>
    <property type="match status" value="1"/>
</dbReference>
<dbReference type="Gene3D" id="3.30.429.10">
    <property type="entry name" value="Macrophage Migration Inhibitory Factor"/>
    <property type="match status" value="1"/>
</dbReference>
<evidence type="ECO:0000313" key="4">
    <source>
        <dbReference type="Proteomes" id="UP000774617"/>
    </source>
</evidence>
<accession>A0ABQ8GJQ8</accession>
<feature type="domain" description="Tautomerase cis-CaaD-like" evidence="2">
    <location>
        <begin position="1"/>
        <end position="147"/>
    </location>
</feature>
<dbReference type="InterPro" id="IPR028116">
    <property type="entry name" value="Cis-CaaD-like"/>
</dbReference>